<feature type="transmembrane region" description="Helical" evidence="1">
    <location>
        <begin position="7"/>
        <end position="29"/>
    </location>
</feature>
<feature type="transmembrane region" description="Helical" evidence="1">
    <location>
        <begin position="139"/>
        <end position="159"/>
    </location>
</feature>
<feature type="transmembrane region" description="Helical" evidence="1">
    <location>
        <begin position="296"/>
        <end position="317"/>
    </location>
</feature>
<dbReference type="HOGENOM" id="CLU_473074_0_0_10"/>
<organism evidence="2 3">
    <name type="scientific">Dyadobacter fermentans (strain ATCC 700827 / DSM 18053 / CIP 107007 / KCTC 52180 / NS114)</name>
    <dbReference type="NCBI Taxonomy" id="471854"/>
    <lineage>
        <taxon>Bacteria</taxon>
        <taxon>Pseudomonadati</taxon>
        <taxon>Bacteroidota</taxon>
        <taxon>Cytophagia</taxon>
        <taxon>Cytophagales</taxon>
        <taxon>Spirosomataceae</taxon>
        <taxon>Dyadobacter</taxon>
    </lineage>
</organism>
<keyword evidence="3" id="KW-1185">Reference proteome</keyword>
<protein>
    <submittedName>
        <fullName evidence="2">Uncharacterized protein</fullName>
    </submittedName>
</protein>
<feature type="transmembrane region" description="Helical" evidence="1">
    <location>
        <begin position="364"/>
        <end position="382"/>
    </location>
</feature>
<evidence type="ECO:0000256" key="1">
    <source>
        <dbReference type="SAM" id="Phobius"/>
    </source>
</evidence>
<feature type="transmembrane region" description="Helical" evidence="1">
    <location>
        <begin position="338"/>
        <end position="358"/>
    </location>
</feature>
<dbReference type="AlphaFoldDB" id="C6W5I4"/>
<evidence type="ECO:0000313" key="3">
    <source>
        <dbReference type="Proteomes" id="UP000002011"/>
    </source>
</evidence>
<name>C6W5I4_DYAFD</name>
<feature type="transmembrane region" description="Helical" evidence="1">
    <location>
        <begin position="92"/>
        <end position="108"/>
    </location>
</feature>
<sequence length="576" mass="66153">MRSWRPWLGIGLIAIPVVYFFILLDAHVVNIPYTDDFNLLETVQKLRNAGSLTDMMKALFEQVNQHRFGFERIVMVLMLLVTGTVNIKTQIVIGNLFLLGIGYLLYLGLRKERISWYLFIPVPYILFNLVFFENAYWGIAALQNTPLIFFAMLTSYGLAREDGKGFRIALIAALLTTFTSGSGMLTWIVGVIILAFQKRFKSLLWWVAASVAVLLFYFFFDYQFISSEGTKIWDHPVLNVIFLMAFWGNVLFLDVRHPLVPAFHQDIIACVLLGAGLALVFAVWAVRILIARKPGWAEWFLLGAMMFLMGTGAMFVVSRPINDYVMYGGTAFSRRYMIFGVVLVAVCYVCVLVVLKNFKSWKNAAAVTAAVFFVGLNFVSYFTSIVSIRKLHDELVIDSYFWKNYKTFLTVGENFTDIPFWNHPTRMRDLIIGLESEGLTEFYQFYDMPAQEDLVRETAVAGKSFEGSFDALFQYRNGEYNRYMKYFQFFVTPQNPPKGTFYFLLESQKNSIVLPAVPVPNTVSDFLQKATYYSNNYQYAVYKPKLPEGKYRAWIMSRGESGQWASFSTGKHVLYH</sequence>
<feature type="transmembrane region" description="Helical" evidence="1">
    <location>
        <begin position="165"/>
        <end position="196"/>
    </location>
</feature>
<dbReference type="KEGG" id="dfe:Dfer_2987"/>
<keyword evidence="1" id="KW-1133">Transmembrane helix</keyword>
<feature type="transmembrane region" description="Helical" evidence="1">
    <location>
        <begin position="203"/>
        <end position="225"/>
    </location>
</feature>
<keyword evidence="1" id="KW-0472">Membrane</keyword>
<feature type="transmembrane region" description="Helical" evidence="1">
    <location>
        <begin position="237"/>
        <end position="255"/>
    </location>
</feature>
<accession>C6W5I4</accession>
<feature type="transmembrane region" description="Helical" evidence="1">
    <location>
        <begin position="114"/>
        <end position="132"/>
    </location>
</feature>
<reference evidence="2 3" key="1">
    <citation type="journal article" date="2009" name="Stand. Genomic Sci.">
        <title>Complete genome sequence of Dyadobacter fermentans type strain (NS114).</title>
        <authorList>
            <person name="Lang E."/>
            <person name="Lapidus A."/>
            <person name="Chertkov O."/>
            <person name="Brettin T."/>
            <person name="Detter J.C."/>
            <person name="Han C."/>
            <person name="Copeland A."/>
            <person name="Glavina Del Rio T."/>
            <person name="Nolan M."/>
            <person name="Chen F."/>
            <person name="Lucas S."/>
            <person name="Tice H."/>
            <person name="Cheng J.F."/>
            <person name="Land M."/>
            <person name="Hauser L."/>
            <person name="Chang Y.J."/>
            <person name="Jeffries C.D."/>
            <person name="Kopitz M."/>
            <person name="Bruce D."/>
            <person name="Goodwin L."/>
            <person name="Pitluck S."/>
            <person name="Ovchinnikova G."/>
            <person name="Pati A."/>
            <person name="Ivanova N."/>
            <person name="Mavrommatis K."/>
            <person name="Chen A."/>
            <person name="Palaniappan K."/>
            <person name="Chain P."/>
            <person name="Bristow J."/>
            <person name="Eisen J.A."/>
            <person name="Markowitz V."/>
            <person name="Hugenholtz P."/>
            <person name="Goker M."/>
            <person name="Rohde M."/>
            <person name="Kyrpides N.C."/>
            <person name="Klenk H.P."/>
        </authorList>
    </citation>
    <scope>NUCLEOTIDE SEQUENCE [LARGE SCALE GENOMIC DNA]</scope>
    <source>
        <strain evidence="3">ATCC 700827 / DSM 18053 / CIP 107007 / KCTC 52180 / NS114</strain>
    </source>
</reference>
<dbReference type="Proteomes" id="UP000002011">
    <property type="component" value="Chromosome"/>
</dbReference>
<gene>
    <name evidence="2" type="ordered locus">Dfer_2987</name>
</gene>
<dbReference type="STRING" id="471854.Dfer_2987"/>
<dbReference type="EMBL" id="CP001619">
    <property type="protein sequence ID" value="ACT94202.1"/>
    <property type="molecule type" value="Genomic_DNA"/>
</dbReference>
<feature type="transmembrane region" description="Helical" evidence="1">
    <location>
        <begin position="267"/>
        <end position="290"/>
    </location>
</feature>
<proteinExistence type="predicted"/>
<evidence type="ECO:0000313" key="2">
    <source>
        <dbReference type="EMBL" id="ACT94202.1"/>
    </source>
</evidence>
<keyword evidence="1" id="KW-0812">Transmembrane</keyword>